<evidence type="ECO:0000256" key="5">
    <source>
        <dbReference type="SAM" id="MobiDB-lite"/>
    </source>
</evidence>
<dbReference type="SUPFAM" id="SSF47240">
    <property type="entry name" value="Ferritin-like"/>
    <property type="match status" value="1"/>
</dbReference>
<sequence>MMPDPTSDQPEESRLRRWRELLQSEREAAALYERLAGAETGERREVLQELAAVERRHAAHWEDRLRAAGAEVPPPGRVPLRTRLLGRIADHWSVAAVLPLVERSEKADAGTYDAEPDAAPGMAGEERGHARTLSRLNESRPNAREGIARRETWHRGDRSGALRAAVFGVSDGLVSNTALVMGFAGSGSSRSAIVLAGVAGLLAGSFSMAAGEYVSMSGQREMYEREIGLESQELEEDPESEREELVLLYRAKGLSKQEAGKVADTIMADRDVALDTLAREELGLDPDALGSPWSAAGSSMLTFALGALVVILPYLVTGGAAALVAAVCLFVVALAAVGAGIGLLNGRSAWRSAARQVVVGALAAAVTFVVGRLIGTSVS</sequence>
<evidence type="ECO:0000256" key="2">
    <source>
        <dbReference type="ARBA" id="ARBA00022692"/>
    </source>
</evidence>
<evidence type="ECO:0000256" key="4">
    <source>
        <dbReference type="ARBA" id="ARBA00023136"/>
    </source>
</evidence>
<comment type="subcellular location">
    <subcellularLocation>
        <location evidence="1">Endomembrane system</location>
        <topology evidence="1">Multi-pass membrane protein</topology>
    </subcellularLocation>
</comment>
<feature type="region of interest" description="Disordered" evidence="5">
    <location>
        <begin position="108"/>
        <end position="133"/>
    </location>
</feature>
<dbReference type="Pfam" id="PF01988">
    <property type="entry name" value="VIT1"/>
    <property type="match status" value="1"/>
</dbReference>
<organism evidence="7 8">
    <name type="scientific">Streptomyces morookaense</name>
    <name type="common">Streptoverticillium morookaense</name>
    <dbReference type="NCBI Taxonomy" id="1970"/>
    <lineage>
        <taxon>Bacteria</taxon>
        <taxon>Bacillati</taxon>
        <taxon>Actinomycetota</taxon>
        <taxon>Actinomycetes</taxon>
        <taxon>Kitasatosporales</taxon>
        <taxon>Streptomycetaceae</taxon>
        <taxon>Streptomyces</taxon>
    </lineage>
</organism>
<reference evidence="7 8" key="1">
    <citation type="submission" date="2020-04" db="EMBL/GenBank/DDBJ databases">
        <title>Draft Genome Sequence of Streptomyces morookaense DSM 40503, an 8-azaguanine-producing strain.</title>
        <authorList>
            <person name="Qi J."/>
            <person name="Gao J.-M."/>
        </authorList>
    </citation>
    <scope>NUCLEOTIDE SEQUENCE [LARGE SCALE GENOMIC DNA]</scope>
    <source>
        <strain evidence="7 8">DSM 40503</strain>
    </source>
</reference>
<feature type="transmembrane region" description="Helical" evidence="6">
    <location>
        <begin position="357"/>
        <end position="375"/>
    </location>
</feature>
<dbReference type="GO" id="GO:0030026">
    <property type="term" value="P:intracellular manganese ion homeostasis"/>
    <property type="evidence" value="ECO:0007669"/>
    <property type="project" value="InterPro"/>
</dbReference>
<evidence type="ECO:0000313" key="7">
    <source>
        <dbReference type="EMBL" id="NVK80571.1"/>
    </source>
</evidence>
<proteinExistence type="predicted"/>
<feature type="transmembrane region" description="Helical" evidence="6">
    <location>
        <begin position="293"/>
        <end position="316"/>
    </location>
</feature>
<gene>
    <name evidence="7" type="ORF">HG542_23335</name>
</gene>
<feature type="transmembrane region" description="Helical" evidence="6">
    <location>
        <begin position="322"/>
        <end position="345"/>
    </location>
</feature>
<dbReference type="InterPro" id="IPR009078">
    <property type="entry name" value="Ferritin-like_SF"/>
</dbReference>
<dbReference type="InterPro" id="IPR008217">
    <property type="entry name" value="Ccc1_fam"/>
</dbReference>
<protein>
    <submittedName>
        <fullName evidence="7">VIT1/CCC1 transporter family protein</fullName>
    </submittedName>
</protein>
<evidence type="ECO:0000256" key="6">
    <source>
        <dbReference type="SAM" id="Phobius"/>
    </source>
</evidence>
<keyword evidence="2 6" id="KW-0812">Transmembrane</keyword>
<name>A0A7Y7B7S3_STRMO</name>
<dbReference type="PANTHER" id="PTHR31851">
    <property type="entry name" value="FE(2+)/MN(2+) TRANSPORTER PCL1"/>
    <property type="match status" value="1"/>
</dbReference>
<comment type="caution">
    <text evidence="7">The sequence shown here is derived from an EMBL/GenBank/DDBJ whole genome shotgun (WGS) entry which is preliminary data.</text>
</comment>
<dbReference type="Proteomes" id="UP000587462">
    <property type="component" value="Unassembled WGS sequence"/>
</dbReference>
<dbReference type="AlphaFoldDB" id="A0A7Y7B7S3"/>
<keyword evidence="3 6" id="KW-1133">Transmembrane helix</keyword>
<evidence type="ECO:0000256" key="3">
    <source>
        <dbReference type="ARBA" id="ARBA00022989"/>
    </source>
</evidence>
<dbReference type="EMBL" id="JABBXF010000058">
    <property type="protein sequence ID" value="NVK80571.1"/>
    <property type="molecule type" value="Genomic_DNA"/>
</dbReference>
<dbReference type="GO" id="GO:0005384">
    <property type="term" value="F:manganese ion transmembrane transporter activity"/>
    <property type="evidence" value="ECO:0007669"/>
    <property type="project" value="InterPro"/>
</dbReference>
<keyword evidence="4 6" id="KW-0472">Membrane</keyword>
<accession>A0A7Y7B7S3</accession>
<keyword evidence="8" id="KW-1185">Reference proteome</keyword>
<dbReference type="GO" id="GO:0012505">
    <property type="term" value="C:endomembrane system"/>
    <property type="evidence" value="ECO:0007669"/>
    <property type="project" value="UniProtKB-SubCell"/>
</dbReference>
<feature type="transmembrane region" description="Helical" evidence="6">
    <location>
        <begin position="164"/>
        <end position="186"/>
    </location>
</feature>
<feature type="transmembrane region" description="Helical" evidence="6">
    <location>
        <begin position="192"/>
        <end position="215"/>
    </location>
</feature>
<evidence type="ECO:0000313" key="8">
    <source>
        <dbReference type="Proteomes" id="UP000587462"/>
    </source>
</evidence>
<evidence type="ECO:0000256" key="1">
    <source>
        <dbReference type="ARBA" id="ARBA00004127"/>
    </source>
</evidence>